<feature type="transmembrane region" description="Helical" evidence="7">
    <location>
        <begin position="223"/>
        <end position="245"/>
    </location>
</feature>
<accession>A0A2X0V9G8</accession>
<dbReference type="GO" id="GO:0016020">
    <property type="term" value="C:membrane"/>
    <property type="evidence" value="ECO:0007669"/>
    <property type="project" value="UniProtKB-SubCell"/>
</dbReference>
<sequence length="399" mass="44527">MAHKFQEKYLEYTLLILIIIMGYALVMQSLPFINGILGAITLYIMLRRTNFYIMRRYGRKKAPWIITLATALLIMAPTSAALWYVVDLIQNFNLDFNVIIERLVKTANALEQKTGIDLISEKSMTFITAKITAVANMLLGGINNFAVNIFTALLILFFMLSGGMYMERYISRILPFKEQNKKIIINKINTIVKSNAIGIPLLALIQGVVAAIGYYIFDVSNALTFGVLTGFASIIPLVGTMLVWIPLCIGQYFEGDIYQTLGLAAYCIIVISQCDNVLRMFLQKKMADTHPLITIFGVIAGLPIFGFMGIIFGPLLVAMFLLLTDMFARQYIIGTDNLSLDITSLNRHADKKDGGKNQGSLNNNSVKESIKDNSKDKMLDITADKSIDSALSKENKELF</sequence>
<feature type="transmembrane region" description="Helical" evidence="7">
    <location>
        <begin position="257"/>
        <end position="273"/>
    </location>
</feature>
<evidence type="ECO:0000256" key="3">
    <source>
        <dbReference type="ARBA" id="ARBA00022692"/>
    </source>
</evidence>
<keyword evidence="5 7" id="KW-0472">Membrane</keyword>
<dbReference type="InterPro" id="IPR002549">
    <property type="entry name" value="AI-2E-like"/>
</dbReference>
<evidence type="ECO:0000256" key="2">
    <source>
        <dbReference type="ARBA" id="ARBA00009773"/>
    </source>
</evidence>
<name>A0A2X0V9G8_9GAMM</name>
<protein>
    <submittedName>
        <fullName evidence="8">Putative inner membrane protein</fullName>
    </submittedName>
</protein>
<dbReference type="AlphaFoldDB" id="A0A2X0V9G8"/>
<feature type="transmembrane region" description="Helical" evidence="7">
    <location>
        <begin position="12"/>
        <end position="44"/>
    </location>
</feature>
<feature type="compositionally biased region" description="Polar residues" evidence="6">
    <location>
        <begin position="358"/>
        <end position="367"/>
    </location>
</feature>
<evidence type="ECO:0000256" key="1">
    <source>
        <dbReference type="ARBA" id="ARBA00004141"/>
    </source>
</evidence>
<dbReference type="EMBL" id="UAPV01000001">
    <property type="protein sequence ID" value="SPT69776.1"/>
    <property type="molecule type" value="Genomic_DNA"/>
</dbReference>
<evidence type="ECO:0000256" key="4">
    <source>
        <dbReference type="ARBA" id="ARBA00022989"/>
    </source>
</evidence>
<dbReference type="PANTHER" id="PTHR21716">
    <property type="entry name" value="TRANSMEMBRANE PROTEIN"/>
    <property type="match status" value="1"/>
</dbReference>
<feature type="region of interest" description="Disordered" evidence="6">
    <location>
        <begin position="351"/>
        <end position="372"/>
    </location>
</feature>
<evidence type="ECO:0000313" key="8">
    <source>
        <dbReference type="EMBL" id="SPT69776.1"/>
    </source>
</evidence>
<feature type="transmembrane region" description="Helical" evidence="7">
    <location>
        <begin position="196"/>
        <end position="217"/>
    </location>
</feature>
<proteinExistence type="inferred from homology"/>
<feature type="transmembrane region" description="Helical" evidence="7">
    <location>
        <begin position="145"/>
        <end position="166"/>
    </location>
</feature>
<dbReference type="RefSeq" id="WP_113743919.1">
    <property type="nucleotide sequence ID" value="NZ_UAPV01000001.1"/>
</dbReference>
<keyword evidence="3 7" id="KW-0812">Transmembrane</keyword>
<organism evidence="8 9">
    <name type="scientific">Anaerobiospirillum thomasii</name>
    <dbReference type="NCBI Taxonomy" id="179995"/>
    <lineage>
        <taxon>Bacteria</taxon>
        <taxon>Pseudomonadati</taxon>
        <taxon>Pseudomonadota</taxon>
        <taxon>Gammaproteobacteria</taxon>
        <taxon>Aeromonadales</taxon>
        <taxon>Succinivibrionaceae</taxon>
        <taxon>Anaerobiospirillum</taxon>
    </lineage>
</organism>
<gene>
    <name evidence="8" type="primary">ydiK</name>
    <name evidence="8" type="ORF">NCTC13093_01162</name>
</gene>
<keyword evidence="9" id="KW-1185">Reference proteome</keyword>
<evidence type="ECO:0000256" key="5">
    <source>
        <dbReference type="ARBA" id="ARBA00023136"/>
    </source>
</evidence>
<dbReference type="PANTHER" id="PTHR21716:SF4">
    <property type="entry name" value="TRANSMEMBRANE PROTEIN 245"/>
    <property type="match status" value="1"/>
</dbReference>
<feature type="transmembrane region" description="Helical" evidence="7">
    <location>
        <begin position="64"/>
        <end position="86"/>
    </location>
</feature>
<evidence type="ECO:0000313" key="9">
    <source>
        <dbReference type="Proteomes" id="UP000250086"/>
    </source>
</evidence>
<feature type="transmembrane region" description="Helical" evidence="7">
    <location>
        <begin position="293"/>
        <end position="323"/>
    </location>
</feature>
<comment type="similarity">
    <text evidence="2">Belongs to the autoinducer-2 exporter (AI-2E) (TC 2.A.86) family.</text>
</comment>
<dbReference type="Pfam" id="PF01594">
    <property type="entry name" value="AI-2E_transport"/>
    <property type="match status" value="1"/>
</dbReference>
<dbReference type="Proteomes" id="UP000250086">
    <property type="component" value="Unassembled WGS sequence"/>
</dbReference>
<evidence type="ECO:0000256" key="7">
    <source>
        <dbReference type="SAM" id="Phobius"/>
    </source>
</evidence>
<keyword evidence="4 7" id="KW-1133">Transmembrane helix</keyword>
<evidence type="ECO:0000256" key="6">
    <source>
        <dbReference type="SAM" id="MobiDB-lite"/>
    </source>
</evidence>
<comment type="subcellular location">
    <subcellularLocation>
        <location evidence="1">Membrane</location>
        <topology evidence="1">Multi-pass membrane protein</topology>
    </subcellularLocation>
</comment>
<reference evidence="8 9" key="1">
    <citation type="submission" date="2018-06" db="EMBL/GenBank/DDBJ databases">
        <authorList>
            <consortium name="Pathogen Informatics"/>
            <person name="Doyle S."/>
        </authorList>
    </citation>
    <scope>NUCLEOTIDE SEQUENCE [LARGE SCALE GENOMIC DNA]</scope>
    <source>
        <strain evidence="8 9">NCTC13093</strain>
    </source>
</reference>